<keyword evidence="12" id="KW-1185">Reference proteome</keyword>
<gene>
    <name evidence="11" type="ORF">ANN_00280</name>
</gene>
<keyword evidence="7" id="KW-0131">Cell cycle</keyword>
<evidence type="ECO:0000256" key="4">
    <source>
        <dbReference type="ARBA" id="ARBA00022618"/>
    </source>
</evidence>
<dbReference type="InterPro" id="IPR005549">
    <property type="entry name" value="Kinetochore_Nuf2_N"/>
</dbReference>
<evidence type="ECO:0000256" key="8">
    <source>
        <dbReference type="ARBA" id="ARBA00023328"/>
    </source>
</evidence>
<feature type="coiled-coil region" evidence="9">
    <location>
        <begin position="380"/>
        <end position="526"/>
    </location>
</feature>
<evidence type="ECO:0000256" key="1">
    <source>
        <dbReference type="ARBA" id="ARBA00004584"/>
    </source>
</evidence>
<keyword evidence="8" id="KW-0137">Centromere</keyword>
<dbReference type="EMBL" id="JAJSOF020000003">
    <property type="protein sequence ID" value="KAJ4448889.1"/>
    <property type="molecule type" value="Genomic_DNA"/>
</dbReference>
<reference evidence="11 12" key="1">
    <citation type="journal article" date="2022" name="Allergy">
        <title>Genome assembly and annotation of Periplaneta americana reveal a comprehensive cockroach allergen profile.</title>
        <authorList>
            <person name="Wang L."/>
            <person name="Xiong Q."/>
            <person name="Saelim N."/>
            <person name="Wang L."/>
            <person name="Nong W."/>
            <person name="Wan A.T."/>
            <person name="Shi M."/>
            <person name="Liu X."/>
            <person name="Cao Q."/>
            <person name="Hui J.H.L."/>
            <person name="Sookrung N."/>
            <person name="Leung T.F."/>
            <person name="Tungtrongchitr A."/>
            <person name="Tsui S.K.W."/>
        </authorList>
    </citation>
    <scope>NUCLEOTIDE SEQUENCE [LARGE SCALE GENOMIC DNA]</scope>
    <source>
        <strain evidence="11">PWHHKU_190912</strain>
    </source>
</reference>
<keyword evidence="4" id="KW-0132">Cell division</keyword>
<comment type="similarity">
    <text evidence="2">Belongs to the NUF2 family.</text>
</comment>
<evidence type="ECO:0000256" key="2">
    <source>
        <dbReference type="ARBA" id="ARBA00005498"/>
    </source>
</evidence>
<evidence type="ECO:0000259" key="10">
    <source>
        <dbReference type="Pfam" id="PF03800"/>
    </source>
</evidence>
<feature type="domain" description="Kinetochore protein Nuf2 N-terminal" evidence="10">
    <location>
        <begin position="68"/>
        <end position="153"/>
    </location>
</feature>
<evidence type="ECO:0000256" key="7">
    <source>
        <dbReference type="ARBA" id="ARBA00023306"/>
    </source>
</evidence>
<dbReference type="Gene3D" id="1.10.418.60">
    <property type="entry name" value="Ncd80 complex, Nuf2 subunit"/>
    <property type="match status" value="1"/>
</dbReference>
<organism evidence="11 12">
    <name type="scientific">Periplaneta americana</name>
    <name type="common">American cockroach</name>
    <name type="synonym">Blatta americana</name>
    <dbReference type="NCBI Taxonomy" id="6978"/>
    <lineage>
        <taxon>Eukaryota</taxon>
        <taxon>Metazoa</taxon>
        <taxon>Ecdysozoa</taxon>
        <taxon>Arthropoda</taxon>
        <taxon>Hexapoda</taxon>
        <taxon>Insecta</taxon>
        <taxon>Pterygota</taxon>
        <taxon>Neoptera</taxon>
        <taxon>Polyneoptera</taxon>
        <taxon>Dictyoptera</taxon>
        <taxon>Blattodea</taxon>
        <taxon>Blattoidea</taxon>
        <taxon>Blattidae</taxon>
        <taxon>Blattinae</taxon>
        <taxon>Periplaneta</taxon>
    </lineage>
</organism>
<evidence type="ECO:0000313" key="12">
    <source>
        <dbReference type="Proteomes" id="UP001148838"/>
    </source>
</evidence>
<evidence type="ECO:0000313" key="11">
    <source>
        <dbReference type="EMBL" id="KAJ4448889.1"/>
    </source>
</evidence>
<sequence length="532" mass="61932">MAGLCEGGNEPPGSLKASGQDCFRSLETTFNDDVMYVKSRTTADLWREIKMNEEHLEDLVLSITEKMPDMKVHTTDLKRPTSTFVRNYFTRVLEELNVDVENLQKPNLAQLPHLEHPDSFSHILPITNLFFALNIIFKTIFVDDFSFTDLTDPILSSSKAWITLGWFTSCCFQLASSSCQQQLLRSSGWCKPNHTQVLISAMDNFHTFADWKALTIQEHVKEHMDRKDKYEQLRAQREALQEQLNQRAARKVQRPLRMCEVNEKIKNLRQRFQQVEQENNLQDQENTIIEAEVQEEKRHEKKLQSECQKLEEEAKQLESAIVSSPTNLMEKLSSQKNKKAEHEMKLQAMVQTLQQKGHQKEMYRKHLELYVERDAMITKILSLHQHLRSLESKMEDKKKQKEASNNVKHDIEAKIEKLRAKLAHMLELKPNMEQEILKVSSNAAYNVLLKKVVMQADDQANKAKAVEQEVVSLEEEIIQLDALAKNKAREYDAHYSNMVAEQNSAIQEMEQQDAEFLQQLRALRLKKEKELQ</sequence>
<evidence type="ECO:0000256" key="9">
    <source>
        <dbReference type="SAM" id="Coils"/>
    </source>
</evidence>
<feature type="coiled-coil region" evidence="9">
    <location>
        <begin position="223"/>
        <end position="320"/>
    </location>
</feature>
<proteinExistence type="inferred from homology"/>
<dbReference type="Proteomes" id="UP001148838">
    <property type="component" value="Unassembled WGS sequence"/>
</dbReference>
<keyword evidence="6 9" id="KW-0175">Coiled coil</keyword>
<keyword evidence="3" id="KW-0158">Chromosome</keyword>
<evidence type="ECO:0000256" key="3">
    <source>
        <dbReference type="ARBA" id="ARBA00022454"/>
    </source>
</evidence>
<evidence type="ECO:0000256" key="6">
    <source>
        <dbReference type="ARBA" id="ARBA00023054"/>
    </source>
</evidence>
<keyword evidence="5" id="KW-0498">Mitosis</keyword>
<dbReference type="InterPro" id="IPR038275">
    <property type="entry name" value="Nuf2_N_sf"/>
</dbReference>
<protein>
    <recommendedName>
        <fullName evidence="10">Kinetochore protein Nuf2 N-terminal domain-containing protein</fullName>
    </recommendedName>
</protein>
<evidence type="ECO:0000256" key="5">
    <source>
        <dbReference type="ARBA" id="ARBA00022776"/>
    </source>
</evidence>
<comment type="caution">
    <text evidence="11">The sequence shown here is derived from an EMBL/GenBank/DDBJ whole genome shotgun (WGS) entry which is preliminary data.</text>
</comment>
<comment type="subcellular location">
    <subcellularLocation>
        <location evidence="1">Chromosome</location>
        <location evidence="1">Centromere</location>
    </subcellularLocation>
</comment>
<accession>A0ABQ8TQL8</accession>
<name>A0ABQ8TQL8_PERAM</name>
<dbReference type="Pfam" id="PF03800">
    <property type="entry name" value="Nuf2"/>
    <property type="match status" value="1"/>
</dbReference>